<gene>
    <name evidence="3" type="ORF">AC244_31055</name>
</gene>
<evidence type="ECO:0000256" key="1">
    <source>
        <dbReference type="ARBA" id="ARBA00022801"/>
    </source>
</evidence>
<feature type="domain" description="Isochorismatase-like" evidence="2">
    <location>
        <begin position="14"/>
        <end position="150"/>
    </location>
</feature>
<comment type="caution">
    <text evidence="3">The sequence shown here is derived from an EMBL/GenBank/DDBJ whole genome shotgun (WGS) entry which is preliminary data.</text>
</comment>
<dbReference type="InterPro" id="IPR050272">
    <property type="entry name" value="Isochorismatase-like_hydrls"/>
</dbReference>
<dbReference type="PANTHER" id="PTHR43540:SF1">
    <property type="entry name" value="ISOCHORISMATASE HYDROLASE"/>
    <property type="match status" value="1"/>
</dbReference>
<dbReference type="InterPro" id="IPR036380">
    <property type="entry name" value="Isochorismatase-like_sf"/>
</dbReference>
<evidence type="ECO:0000313" key="3">
    <source>
        <dbReference type="EMBL" id="KOF13490.1"/>
    </source>
</evidence>
<dbReference type="PATRIC" id="fig|106592.7.peg.5400"/>
<dbReference type="SUPFAM" id="SSF52499">
    <property type="entry name" value="Isochorismatase-like hydrolases"/>
    <property type="match status" value="1"/>
</dbReference>
<dbReference type="GO" id="GO:0016787">
    <property type="term" value="F:hydrolase activity"/>
    <property type="evidence" value="ECO:0007669"/>
    <property type="project" value="UniProtKB-KW"/>
</dbReference>
<accession>A0A0L8BG18</accession>
<reference evidence="4" key="1">
    <citation type="submission" date="2015-07" db="EMBL/GenBank/DDBJ databases">
        <title>Whole genome sequence of an Ensifer adhaerens strain isolated from a cave pool in the Wind Cave National Park.</title>
        <authorList>
            <person name="Eng W.W.H."/>
            <person name="Gan H.M."/>
            <person name="Barton H.A."/>
            <person name="Savka M.A."/>
        </authorList>
    </citation>
    <scope>NUCLEOTIDE SEQUENCE [LARGE SCALE GENOMIC DNA]</scope>
    <source>
        <strain evidence="4">SD006</strain>
    </source>
</reference>
<evidence type="ECO:0000259" key="2">
    <source>
        <dbReference type="Pfam" id="PF00857"/>
    </source>
</evidence>
<organism evidence="3 4">
    <name type="scientific">Ensifer adhaerens</name>
    <name type="common">Sinorhizobium morelense</name>
    <dbReference type="NCBI Taxonomy" id="106592"/>
    <lineage>
        <taxon>Bacteria</taxon>
        <taxon>Pseudomonadati</taxon>
        <taxon>Pseudomonadota</taxon>
        <taxon>Alphaproteobacteria</taxon>
        <taxon>Hyphomicrobiales</taxon>
        <taxon>Rhizobiaceae</taxon>
        <taxon>Sinorhizobium/Ensifer group</taxon>
        <taxon>Ensifer</taxon>
    </lineage>
</organism>
<dbReference type="AlphaFoldDB" id="A0A0L8BG18"/>
<dbReference type="Proteomes" id="UP000037425">
    <property type="component" value="Unassembled WGS sequence"/>
</dbReference>
<dbReference type="EMBL" id="LGAP01000037">
    <property type="protein sequence ID" value="KOF13490.1"/>
    <property type="molecule type" value="Genomic_DNA"/>
</dbReference>
<dbReference type="PANTHER" id="PTHR43540">
    <property type="entry name" value="PEROXYUREIDOACRYLATE/UREIDOACRYLATE AMIDOHYDROLASE-RELATED"/>
    <property type="match status" value="1"/>
</dbReference>
<dbReference type="CDD" id="cd01014">
    <property type="entry name" value="nicotinamidase_related"/>
    <property type="match status" value="1"/>
</dbReference>
<dbReference type="Pfam" id="PF00857">
    <property type="entry name" value="Isochorismatase"/>
    <property type="match status" value="1"/>
</dbReference>
<name>A0A0L8BG18_ENSAD</name>
<dbReference type="InterPro" id="IPR000868">
    <property type="entry name" value="Isochorismatase-like_dom"/>
</dbReference>
<sequence>MEAVSEYDVKLAEALLVVDVQRAFISGADAVPDHLSLQRAVGRLLERAREKGAPILFLQNDGPKGTPDEPGTDGWQLFFDARPGETVVRKSFDDGFHGTDLEAQLRSHGVETLAICGMLSEMCLAATARQAMDIGFSVILAHDAHATYDVPPGPGGSERVPARMAARAAEWSLGDEIILVGTVDEIGFEPALAPVR</sequence>
<proteinExistence type="predicted"/>
<protein>
    <submittedName>
        <fullName evidence="3">Isochorismatase</fullName>
    </submittedName>
</protein>
<dbReference type="Gene3D" id="3.40.50.850">
    <property type="entry name" value="Isochorismatase-like"/>
    <property type="match status" value="1"/>
</dbReference>
<keyword evidence="1" id="KW-0378">Hydrolase</keyword>
<evidence type="ECO:0000313" key="4">
    <source>
        <dbReference type="Proteomes" id="UP000037425"/>
    </source>
</evidence>